<dbReference type="RefSeq" id="WP_115571088.1">
    <property type="nucleotide sequence ID" value="NZ_NXLT01000003.1"/>
</dbReference>
<keyword evidence="11" id="KW-1185">Reference proteome</keyword>
<dbReference type="Gene3D" id="3.20.20.140">
    <property type="entry name" value="Metal-dependent hydrolases"/>
    <property type="match status" value="1"/>
</dbReference>
<evidence type="ECO:0000313" key="11">
    <source>
        <dbReference type="Proteomes" id="UP000256514"/>
    </source>
</evidence>
<dbReference type="GO" id="GO:0005737">
    <property type="term" value="C:cytoplasm"/>
    <property type="evidence" value="ECO:0007669"/>
    <property type="project" value="TreeGrafter"/>
</dbReference>
<dbReference type="OrthoDB" id="9775255at2"/>
<dbReference type="EC" id="3.1.3.15" evidence="3 8"/>
<comment type="catalytic activity">
    <reaction evidence="7 8">
        <text>L-histidinol phosphate + H2O = L-histidinol + phosphate</text>
        <dbReference type="Rhea" id="RHEA:14465"/>
        <dbReference type="ChEBI" id="CHEBI:15377"/>
        <dbReference type="ChEBI" id="CHEBI:43474"/>
        <dbReference type="ChEBI" id="CHEBI:57699"/>
        <dbReference type="ChEBI" id="CHEBI:57980"/>
        <dbReference type="EC" id="3.1.3.15"/>
    </reaction>
</comment>
<protein>
    <recommendedName>
        <fullName evidence="3 8">Histidinol-phosphatase</fullName>
        <shortName evidence="8">HolPase</shortName>
        <ecNumber evidence="3 8">3.1.3.15</ecNumber>
    </recommendedName>
</protein>
<keyword evidence="6 8" id="KW-0368">Histidine biosynthesis</keyword>
<comment type="caution">
    <text evidence="10">The sequence shown here is derived from an EMBL/GenBank/DDBJ whole genome shotgun (WGS) entry which is preliminary data.</text>
</comment>
<dbReference type="Pfam" id="PF13263">
    <property type="entry name" value="PHP_C"/>
    <property type="match status" value="1"/>
</dbReference>
<evidence type="ECO:0000313" key="10">
    <source>
        <dbReference type="EMBL" id="RDU67376.1"/>
    </source>
</evidence>
<proteinExistence type="inferred from homology"/>
<dbReference type="GO" id="GO:0004401">
    <property type="term" value="F:histidinol-phosphatase activity"/>
    <property type="evidence" value="ECO:0007669"/>
    <property type="project" value="UniProtKB-UniRule"/>
</dbReference>
<dbReference type="UniPathway" id="UPA00031">
    <property type="reaction ID" value="UER00013"/>
</dbReference>
<gene>
    <name evidence="10" type="ORF">CQA54_05245</name>
</gene>
<evidence type="ECO:0000256" key="2">
    <source>
        <dbReference type="ARBA" id="ARBA00009152"/>
    </source>
</evidence>
<dbReference type="InterPro" id="IPR004013">
    <property type="entry name" value="PHP_dom"/>
</dbReference>
<dbReference type="CDD" id="cd12110">
    <property type="entry name" value="PHP_HisPPase_Hisj_like"/>
    <property type="match status" value="1"/>
</dbReference>
<evidence type="ECO:0000256" key="4">
    <source>
        <dbReference type="ARBA" id="ARBA00022605"/>
    </source>
</evidence>
<keyword evidence="4 8" id="KW-0028">Amino-acid biosynthesis</keyword>
<dbReference type="Proteomes" id="UP000256514">
    <property type="component" value="Unassembled WGS sequence"/>
</dbReference>
<feature type="domain" description="PHP" evidence="9">
    <location>
        <begin position="4"/>
        <end position="192"/>
    </location>
</feature>
<accession>A0A3D8IR38</accession>
<evidence type="ECO:0000256" key="1">
    <source>
        <dbReference type="ARBA" id="ARBA00004970"/>
    </source>
</evidence>
<evidence type="ECO:0000256" key="8">
    <source>
        <dbReference type="RuleBase" id="RU366003"/>
    </source>
</evidence>
<dbReference type="PANTHER" id="PTHR21039">
    <property type="entry name" value="HISTIDINOL PHOSPHATASE-RELATED"/>
    <property type="match status" value="1"/>
</dbReference>
<organism evidence="10 11">
    <name type="scientific">Helicobacter equorum</name>
    <dbReference type="NCBI Taxonomy" id="361872"/>
    <lineage>
        <taxon>Bacteria</taxon>
        <taxon>Pseudomonadati</taxon>
        <taxon>Campylobacterota</taxon>
        <taxon>Epsilonproteobacteria</taxon>
        <taxon>Campylobacterales</taxon>
        <taxon>Helicobacteraceae</taxon>
        <taxon>Helicobacter</taxon>
    </lineage>
</organism>
<sequence>MRIDLHNHTPLCQHATGTPEEYIQKAIALGIDVYGFSCHAPMAFDTQYRMSLAQLPEYFETLQSLRQSYKTRIDIRIGLEVDFIKGKENLIESQVRNAQVDYLIGSVHFLNDWGFDNPEFIGHYKHTDMTQCWSDYLDSITAMAQSGLFQIIGHFDLLKVFNNPLPPTLHDKLKTTLESIKDNACALEINSAGLRKPCAEQYPSRHILEMAKDMQIPITFSSDAHSLEQVGTGYEICKNLALELGYTHICAFKDKQIETFALT</sequence>
<dbReference type="PANTHER" id="PTHR21039:SF0">
    <property type="entry name" value="HISTIDINOL-PHOSPHATASE"/>
    <property type="match status" value="1"/>
</dbReference>
<evidence type="ECO:0000256" key="7">
    <source>
        <dbReference type="ARBA" id="ARBA00049158"/>
    </source>
</evidence>
<keyword evidence="5 8" id="KW-0378">Hydrolase</keyword>
<comment type="similarity">
    <text evidence="2 8">Belongs to the PHP hydrolase family. HisK subfamily.</text>
</comment>
<dbReference type="NCBIfam" id="TIGR01856">
    <property type="entry name" value="hisJ_fam"/>
    <property type="match status" value="1"/>
</dbReference>
<dbReference type="InterPro" id="IPR016195">
    <property type="entry name" value="Pol/histidinol_Pase-like"/>
</dbReference>
<evidence type="ECO:0000259" key="9">
    <source>
        <dbReference type="Pfam" id="PF02811"/>
    </source>
</evidence>
<dbReference type="Pfam" id="PF02811">
    <property type="entry name" value="PHP"/>
    <property type="match status" value="1"/>
</dbReference>
<name>A0A3D8IR38_9HELI</name>
<dbReference type="EMBL" id="NXLT01000003">
    <property type="protein sequence ID" value="RDU67376.1"/>
    <property type="molecule type" value="Genomic_DNA"/>
</dbReference>
<evidence type="ECO:0000256" key="5">
    <source>
        <dbReference type="ARBA" id="ARBA00022801"/>
    </source>
</evidence>
<dbReference type="AlphaFoldDB" id="A0A3D8IR38"/>
<dbReference type="NCBIfam" id="NF005596">
    <property type="entry name" value="PRK07328.1"/>
    <property type="match status" value="1"/>
</dbReference>
<evidence type="ECO:0000256" key="3">
    <source>
        <dbReference type="ARBA" id="ARBA00013085"/>
    </source>
</evidence>
<dbReference type="SUPFAM" id="SSF89550">
    <property type="entry name" value="PHP domain-like"/>
    <property type="match status" value="1"/>
</dbReference>
<dbReference type="NCBIfam" id="NF005996">
    <property type="entry name" value="PRK08123.1"/>
    <property type="match status" value="1"/>
</dbReference>
<dbReference type="GO" id="GO:0000105">
    <property type="term" value="P:L-histidine biosynthetic process"/>
    <property type="evidence" value="ECO:0007669"/>
    <property type="project" value="UniProtKB-UniRule"/>
</dbReference>
<comment type="pathway">
    <text evidence="1 8">Amino-acid biosynthesis; L-histidine biosynthesis; L-histidine from 5-phospho-alpha-D-ribose 1-diphosphate: step 8/9.</text>
</comment>
<evidence type="ECO:0000256" key="6">
    <source>
        <dbReference type="ARBA" id="ARBA00023102"/>
    </source>
</evidence>
<dbReference type="InterPro" id="IPR010140">
    <property type="entry name" value="Histidinol_P_phosphatase_HisJ"/>
</dbReference>
<reference evidence="10 11" key="1">
    <citation type="submission" date="2018-04" db="EMBL/GenBank/DDBJ databases">
        <title>Novel Campyloabacter and Helicobacter Species and Strains.</title>
        <authorList>
            <person name="Mannion A.J."/>
            <person name="Shen Z."/>
            <person name="Fox J.G."/>
        </authorList>
    </citation>
    <scope>NUCLEOTIDE SEQUENCE [LARGE SCALE GENOMIC DNA]</scope>
    <source>
        <strain evidence="10 11">MIT 12-6600</strain>
    </source>
</reference>